<comment type="catalytic activity">
    <reaction evidence="1">
        <text>a phosphate monoester + H2O = an alcohol + phosphate</text>
        <dbReference type="Rhea" id="RHEA:15017"/>
        <dbReference type="ChEBI" id="CHEBI:15377"/>
        <dbReference type="ChEBI" id="CHEBI:30879"/>
        <dbReference type="ChEBI" id="CHEBI:43474"/>
        <dbReference type="ChEBI" id="CHEBI:67140"/>
        <dbReference type="EC" id="3.1.3.2"/>
    </reaction>
</comment>
<evidence type="ECO:0000256" key="7">
    <source>
        <dbReference type="ARBA" id="ARBA00023180"/>
    </source>
</evidence>
<accession>A0A6J0CDC1</accession>
<reference evidence="10" key="1">
    <citation type="submission" date="2025-08" db="UniProtKB">
        <authorList>
            <consortium name="RefSeq"/>
        </authorList>
    </citation>
    <scope>IDENTIFICATION</scope>
    <source>
        <tissue evidence="10">Thorax and Abdomen</tissue>
    </source>
</reference>
<keyword evidence="7" id="KW-0325">Glycoprotein</keyword>
<evidence type="ECO:0000256" key="8">
    <source>
        <dbReference type="SAM" id="SignalP"/>
    </source>
</evidence>
<dbReference type="InterPro" id="IPR000560">
    <property type="entry name" value="His_Pase_clade-2"/>
</dbReference>
<dbReference type="Pfam" id="PF00328">
    <property type="entry name" value="His_Phos_2"/>
    <property type="match status" value="1"/>
</dbReference>
<dbReference type="AlphaFoldDB" id="A0A6J0CDC1"/>
<evidence type="ECO:0000256" key="4">
    <source>
        <dbReference type="ARBA" id="ARBA00022729"/>
    </source>
</evidence>
<dbReference type="GeneID" id="107227837"/>
<evidence type="ECO:0000256" key="2">
    <source>
        <dbReference type="ARBA" id="ARBA00005375"/>
    </source>
</evidence>
<evidence type="ECO:0000313" key="9">
    <source>
        <dbReference type="Proteomes" id="UP000829291"/>
    </source>
</evidence>
<keyword evidence="9" id="KW-1185">Reference proteome</keyword>
<comment type="similarity">
    <text evidence="2">Belongs to the histidine acid phosphatase family.</text>
</comment>
<dbReference type="PANTHER" id="PTHR11567">
    <property type="entry name" value="ACID PHOSPHATASE-RELATED"/>
    <property type="match status" value="1"/>
</dbReference>
<evidence type="ECO:0000313" key="10">
    <source>
        <dbReference type="RefSeq" id="XP_046602434.1"/>
    </source>
</evidence>
<dbReference type="PANTHER" id="PTHR11567:SF211">
    <property type="entry name" value="PROSTATIC ACID PHOSPHATASE"/>
    <property type="match status" value="1"/>
</dbReference>
<dbReference type="GO" id="GO:0003993">
    <property type="term" value="F:acid phosphatase activity"/>
    <property type="evidence" value="ECO:0007669"/>
    <property type="project" value="UniProtKB-EC"/>
</dbReference>
<evidence type="ECO:0000256" key="1">
    <source>
        <dbReference type="ARBA" id="ARBA00000032"/>
    </source>
</evidence>
<evidence type="ECO:0000256" key="3">
    <source>
        <dbReference type="ARBA" id="ARBA00012646"/>
    </source>
</evidence>
<keyword evidence="6" id="KW-1015">Disulfide bond</keyword>
<proteinExistence type="inferred from homology"/>
<dbReference type="SUPFAM" id="SSF53254">
    <property type="entry name" value="Phosphoglycerate mutase-like"/>
    <property type="match status" value="1"/>
</dbReference>
<keyword evidence="5" id="KW-0378">Hydrolase</keyword>
<dbReference type="Gene3D" id="3.40.50.1240">
    <property type="entry name" value="Phosphoglycerate mutase-like"/>
    <property type="match status" value="1"/>
</dbReference>
<dbReference type="InterPro" id="IPR050645">
    <property type="entry name" value="Histidine_acid_phosphatase"/>
</dbReference>
<feature type="chain" id="PRO_5044636959" description="acid phosphatase" evidence="8">
    <location>
        <begin position="19"/>
        <end position="406"/>
    </location>
</feature>
<feature type="signal peptide" evidence="8">
    <location>
        <begin position="1"/>
        <end position="18"/>
    </location>
</feature>
<dbReference type="CDD" id="cd07061">
    <property type="entry name" value="HP_HAP_like"/>
    <property type="match status" value="1"/>
</dbReference>
<dbReference type="InterPro" id="IPR029033">
    <property type="entry name" value="His_PPase_superfam"/>
</dbReference>
<dbReference type="EC" id="3.1.3.2" evidence="3"/>
<evidence type="ECO:0000256" key="5">
    <source>
        <dbReference type="ARBA" id="ARBA00022801"/>
    </source>
</evidence>
<dbReference type="Proteomes" id="UP000829291">
    <property type="component" value="Chromosome 1"/>
</dbReference>
<organism evidence="9 10">
    <name type="scientific">Neodiprion lecontei</name>
    <name type="common">Redheaded pine sawfly</name>
    <dbReference type="NCBI Taxonomy" id="441921"/>
    <lineage>
        <taxon>Eukaryota</taxon>
        <taxon>Metazoa</taxon>
        <taxon>Ecdysozoa</taxon>
        <taxon>Arthropoda</taxon>
        <taxon>Hexapoda</taxon>
        <taxon>Insecta</taxon>
        <taxon>Pterygota</taxon>
        <taxon>Neoptera</taxon>
        <taxon>Endopterygota</taxon>
        <taxon>Hymenoptera</taxon>
        <taxon>Tenthredinoidea</taxon>
        <taxon>Diprionidae</taxon>
        <taxon>Diprioninae</taxon>
        <taxon>Neodiprion</taxon>
    </lineage>
</organism>
<evidence type="ECO:0000256" key="6">
    <source>
        <dbReference type="ARBA" id="ARBA00023157"/>
    </source>
</evidence>
<sequence length="406" mass="45100">MLDHYYCMFFFVAKLVAATPELKLVHVLFAHATEYPVPAYTVITNLTENPILEGMTNEEMLMTYELGVRLRKRYGEFLGDLLDSEVTRVRTTDEDMSKMSAALVNAGLWPPAELQRWSESLNWQPVPMDYVPGEEDVLLKGRLCPTFVKVTNGVRKRASTLLQEAKHAELFSLIGNQTGLGIRNSEDIAYLYKSLRARASRGLSLPTWTRGIYPNGELRDMNYLEDSILSITEVQMKLNGGFLVKKILEDSAAQAKDSLTGGRKIMMYSGDEDLLIGVMHALGVWKPHVPNPAAALIFEFLKDSVKHTYGMRVLYDAGPNNLTVPLTIPGCNESRNDSGCPFEDLILLLEKILPGDAEEHVLCGRTVNRISYEEEVDSVLITLNGATKAAAGAFVILCVSIFSSAL</sequence>
<protein>
    <recommendedName>
        <fullName evidence="3">acid phosphatase</fullName>
        <ecNumber evidence="3">3.1.3.2</ecNumber>
    </recommendedName>
</protein>
<gene>
    <name evidence="10" type="primary">LOC107227837</name>
</gene>
<keyword evidence="4 8" id="KW-0732">Signal</keyword>
<dbReference type="RefSeq" id="XP_046602434.1">
    <property type="nucleotide sequence ID" value="XM_046746478.1"/>
</dbReference>
<name>A0A6J0CDC1_NEOLC</name>